<name>A0A918USW3_9BACT</name>
<keyword evidence="3" id="KW-1185">Reference proteome</keyword>
<protein>
    <recommendedName>
        <fullName evidence="4">Outer membrane insertion C-signal</fullName>
    </recommendedName>
</protein>
<gene>
    <name evidence="2" type="ORF">GCM10007049_26060</name>
</gene>
<reference evidence="2" key="1">
    <citation type="journal article" date="2014" name="Int. J. Syst. Evol. Microbiol.">
        <title>Complete genome sequence of Corynebacterium casei LMG S-19264T (=DSM 44701T), isolated from a smear-ripened cheese.</title>
        <authorList>
            <consortium name="US DOE Joint Genome Institute (JGI-PGF)"/>
            <person name="Walter F."/>
            <person name="Albersmeier A."/>
            <person name="Kalinowski J."/>
            <person name="Ruckert C."/>
        </authorList>
    </citation>
    <scope>NUCLEOTIDE SEQUENCE</scope>
    <source>
        <strain evidence="2">KCTC 12368</strain>
    </source>
</reference>
<evidence type="ECO:0000313" key="2">
    <source>
        <dbReference type="EMBL" id="GGZ31626.1"/>
    </source>
</evidence>
<sequence>MKKFLLAVTVLLISYGVQAQEIGVRFGEGHNNVAIDGIFSVGQFSRVHADVSFGDGVGIDALYDFIYRPITEADGLNWYVGVGPSLIINDPFYFGVSGEIGLEYHFDFPMAVGLDWRPVVWIVEDTDFRADVFGLNIRYVFGK</sequence>
<dbReference type="EMBL" id="BMWX01000004">
    <property type="protein sequence ID" value="GGZ31626.1"/>
    <property type="molecule type" value="Genomic_DNA"/>
</dbReference>
<organism evidence="2 3">
    <name type="scientific">Echinicola pacifica</name>
    <dbReference type="NCBI Taxonomy" id="346377"/>
    <lineage>
        <taxon>Bacteria</taxon>
        <taxon>Pseudomonadati</taxon>
        <taxon>Bacteroidota</taxon>
        <taxon>Cytophagia</taxon>
        <taxon>Cytophagales</taxon>
        <taxon>Cyclobacteriaceae</taxon>
        <taxon>Echinicola</taxon>
    </lineage>
</organism>
<reference evidence="2" key="2">
    <citation type="submission" date="2020-09" db="EMBL/GenBank/DDBJ databases">
        <authorList>
            <person name="Sun Q."/>
            <person name="Kim S."/>
        </authorList>
    </citation>
    <scope>NUCLEOTIDE SEQUENCE</scope>
    <source>
        <strain evidence="2">KCTC 12368</strain>
    </source>
</reference>
<accession>A0A918USW3</accession>
<dbReference type="RefSeq" id="WP_018474820.1">
    <property type="nucleotide sequence ID" value="NZ_BMWX01000004.1"/>
</dbReference>
<keyword evidence="1" id="KW-0732">Signal</keyword>
<evidence type="ECO:0000313" key="3">
    <source>
        <dbReference type="Proteomes" id="UP000619457"/>
    </source>
</evidence>
<proteinExistence type="predicted"/>
<evidence type="ECO:0008006" key="4">
    <source>
        <dbReference type="Google" id="ProtNLM"/>
    </source>
</evidence>
<comment type="caution">
    <text evidence="2">The sequence shown here is derived from an EMBL/GenBank/DDBJ whole genome shotgun (WGS) entry which is preliminary data.</text>
</comment>
<dbReference type="AlphaFoldDB" id="A0A918USW3"/>
<dbReference type="SUPFAM" id="SSF56925">
    <property type="entry name" value="OMPA-like"/>
    <property type="match status" value="1"/>
</dbReference>
<evidence type="ECO:0000256" key="1">
    <source>
        <dbReference type="SAM" id="SignalP"/>
    </source>
</evidence>
<feature type="chain" id="PRO_5037525483" description="Outer membrane insertion C-signal" evidence="1">
    <location>
        <begin position="20"/>
        <end position="143"/>
    </location>
</feature>
<dbReference type="Proteomes" id="UP000619457">
    <property type="component" value="Unassembled WGS sequence"/>
</dbReference>
<feature type="signal peptide" evidence="1">
    <location>
        <begin position="1"/>
        <end position="19"/>
    </location>
</feature>
<dbReference type="InterPro" id="IPR011250">
    <property type="entry name" value="OMP/PagP_B-barrel"/>
</dbReference>